<dbReference type="PANTHER" id="PTHR21292:SF1">
    <property type="entry name" value="EXOCYST COMPLEX COMPONENT 3"/>
    <property type="match status" value="1"/>
</dbReference>
<feature type="compositionally biased region" description="Acidic residues" evidence="5">
    <location>
        <begin position="972"/>
        <end position="981"/>
    </location>
</feature>
<evidence type="ECO:0000313" key="6">
    <source>
        <dbReference type="EMBL" id="PMD45092.1"/>
    </source>
</evidence>
<feature type="compositionally biased region" description="Polar residues" evidence="5">
    <location>
        <begin position="1146"/>
        <end position="1165"/>
    </location>
</feature>
<evidence type="ECO:0000256" key="1">
    <source>
        <dbReference type="ARBA" id="ARBA00009447"/>
    </source>
</evidence>
<dbReference type="Pfam" id="PF13094">
    <property type="entry name" value="CENP-Q"/>
    <property type="match status" value="1"/>
</dbReference>
<dbReference type="OrthoDB" id="190098at2759"/>
<gene>
    <name evidence="6" type="ORF">L207DRAFT_562354</name>
</gene>
<dbReference type="GO" id="GO:0006887">
    <property type="term" value="P:exocytosis"/>
    <property type="evidence" value="ECO:0007669"/>
    <property type="project" value="UniProtKB-KW"/>
</dbReference>
<dbReference type="InterPro" id="IPR042532">
    <property type="entry name" value="EXOC3/Sec6_C"/>
</dbReference>
<proteinExistence type="inferred from homology"/>
<dbReference type="FunFam" id="1.10.357.50:FF:000006">
    <property type="entry name" value="Exocyst complex component sec6"/>
    <property type="match status" value="1"/>
</dbReference>
<dbReference type="InterPro" id="IPR010326">
    <property type="entry name" value="EXOC3/Sec6"/>
</dbReference>
<dbReference type="GO" id="GO:0000149">
    <property type="term" value="F:SNARE binding"/>
    <property type="evidence" value="ECO:0007669"/>
    <property type="project" value="TreeGrafter"/>
</dbReference>
<feature type="coiled-coil region" evidence="4">
    <location>
        <begin position="106"/>
        <end position="167"/>
    </location>
</feature>
<protein>
    <submittedName>
        <fullName evidence="6">Sec6-domain-containing protein</fullName>
    </submittedName>
</protein>
<feature type="compositionally biased region" description="Basic and acidic residues" evidence="5">
    <location>
        <begin position="815"/>
        <end position="824"/>
    </location>
</feature>
<dbReference type="STRING" id="1149755.A0A2J6S2U7"/>
<dbReference type="Proteomes" id="UP000235786">
    <property type="component" value="Unassembled WGS sequence"/>
</dbReference>
<keyword evidence="2" id="KW-0813">Transport</keyword>
<accession>A0A2J6S2U7</accession>
<evidence type="ECO:0000313" key="7">
    <source>
        <dbReference type="Proteomes" id="UP000235786"/>
    </source>
</evidence>
<dbReference type="GO" id="GO:0051601">
    <property type="term" value="P:exocyst localization"/>
    <property type="evidence" value="ECO:0007669"/>
    <property type="project" value="TreeGrafter"/>
</dbReference>
<reference evidence="6 7" key="1">
    <citation type="submission" date="2016-04" db="EMBL/GenBank/DDBJ databases">
        <title>A degradative enzymes factory behind the ericoid mycorrhizal symbiosis.</title>
        <authorList>
            <consortium name="DOE Joint Genome Institute"/>
            <person name="Martino E."/>
            <person name="Morin E."/>
            <person name="Grelet G."/>
            <person name="Kuo A."/>
            <person name="Kohler A."/>
            <person name="Daghino S."/>
            <person name="Barry K."/>
            <person name="Choi C."/>
            <person name="Cichocki N."/>
            <person name="Clum A."/>
            <person name="Copeland A."/>
            <person name="Hainaut M."/>
            <person name="Haridas S."/>
            <person name="Labutti K."/>
            <person name="Lindquist E."/>
            <person name="Lipzen A."/>
            <person name="Khouja H.-R."/>
            <person name="Murat C."/>
            <person name="Ohm R."/>
            <person name="Olson A."/>
            <person name="Spatafora J."/>
            <person name="Veneault-Fourrey C."/>
            <person name="Henrissat B."/>
            <person name="Grigoriev I."/>
            <person name="Martin F."/>
            <person name="Perotto S."/>
        </authorList>
    </citation>
    <scope>NUCLEOTIDE SEQUENCE [LARGE SCALE GENOMIC DNA]</scope>
    <source>
        <strain evidence="6 7">F</strain>
    </source>
</reference>
<dbReference type="InterPro" id="IPR025212">
    <property type="entry name" value="CAD_CENP-Q"/>
</dbReference>
<dbReference type="GO" id="GO:0000145">
    <property type="term" value="C:exocyst"/>
    <property type="evidence" value="ECO:0007669"/>
    <property type="project" value="InterPro"/>
</dbReference>
<organism evidence="6 7">
    <name type="scientific">Hyaloscypha variabilis (strain UAMH 11265 / GT02V1 / F)</name>
    <name type="common">Meliniomyces variabilis</name>
    <dbReference type="NCBI Taxonomy" id="1149755"/>
    <lineage>
        <taxon>Eukaryota</taxon>
        <taxon>Fungi</taxon>
        <taxon>Dikarya</taxon>
        <taxon>Ascomycota</taxon>
        <taxon>Pezizomycotina</taxon>
        <taxon>Leotiomycetes</taxon>
        <taxon>Helotiales</taxon>
        <taxon>Hyaloscyphaceae</taxon>
        <taxon>Hyaloscypha</taxon>
        <taxon>Hyaloscypha variabilis</taxon>
    </lineage>
</organism>
<dbReference type="Gene3D" id="1.10.357.70">
    <property type="entry name" value="Exocyst complex component Sec6, C-terminal domain"/>
    <property type="match status" value="1"/>
</dbReference>
<feature type="compositionally biased region" description="Basic and acidic residues" evidence="5">
    <location>
        <begin position="832"/>
        <end position="848"/>
    </location>
</feature>
<evidence type="ECO:0000256" key="5">
    <source>
        <dbReference type="SAM" id="MobiDB-lite"/>
    </source>
</evidence>
<feature type="compositionally biased region" description="Basic and acidic residues" evidence="5">
    <location>
        <begin position="1169"/>
        <end position="1182"/>
    </location>
</feature>
<evidence type="ECO:0000256" key="3">
    <source>
        <dbReference type="ARBA" id="ARBA00022483"/>
    </source>
</evidence>
<feature type="compositionally biased region" description="Low complexity" evidence="5">
    <location>
        <begin position="911"/>
        <end position="925"/>
    </location>
</feature>
<comment type="similarity">
    <text evidence="1">Belongs to the SEC6 family.</text>
</comment>
<feature type="region of interest" description="Disordered" evidence="5">
    <location>
        <begin position="757"/>
        <end position="1234"/>
    </location>
</feature>
<feature type="compositionally biased region" description="Basic and acidic residues" evidence="5">
    <location>
        <begin position="887"/>
        <end position="903"/>
    </location>
</feature>
<dbReference type="Pfam" id="PF06046">
    <property type="entry name" value="Sec6"/>
    <property type="match status" value="1"/>
</dbReference>
<dbReference type="PANTHER" id="PTHR21292">
    <property type="entry name" value="EXOCYST COMPLEX COMPONENT SEC6-RELATED"/>
    <property type="match status" value="1"/>
</dbReference>
<evidence type="ECO:0000256" key="2">
    <source>
        <dbReference type="ARBA" id="ARBA00022448"/>
    </source>
</evidence>
<dbReference type="EMBL" id="KZ613940">
    <property type="protein sequence ID" value="PMD45092.1"/>
    <property type="molecule type" value="Genomic_DNA"/>
</dbReference>
<name>A0A2J6S2U7_HYAVF</name>
<sequence>MAMETSSIKLAELLRHPDDLDKIPALKSEYIRKKGTVDAQLRSGLKEQLEITQSGMNGITDGQRTVQLIKEEMMKIDKLCAEAQNMIRDFPNINLVSQTHRNFSAVETMRKNLDGFNDRLQQVEVLLRQDDQDLENMPNLLTVHYELTQLRNIRDDAMEQIARADDAGMHATLEDYFARLDETIDWFDEHVGTIALNLINVLVNGNNGLVVRLAVVLHEEEKSDKRVKALQEALKDHKEMAVRFQSITDGAKTVRGYKEKFLQAIKINAEQQITETKQAFLEDPSKLEKNLKWYFNDLNAVKQGMVPLMPKKWKIFRTYGKIYHQSMHDFLIGMIDDPNTTSANTLAILNWPDKYYKKMAKLGFKQDELEPPILDGRESELVREFRQLIIRFLDQWIDRIFKTEQKDFAERNVDGSNLDADEYGYFRTKNLVDLWRMLSEQVDAAGNSERMDVVEGVIDAMVLRLKTRQQTWQKMLDDEAARYYGNTPELEGFQALQDWLVATANDQIACIDDNEEEGRFAYLTSFRQKFEPLVSPVYLERVDVEISTLRDGYVDLSTHCIAKFAQLIFAVDFRTVMPDFFTAKWYGATAMKQMVVTFEEYVGDYKNVLHHSLLDIFIEELADELLIRYLSSVKNKGAKFKRQDPFRDKLFSDVSTAFEFFNNNNYLSPDVAETIKQKWKVTQNFLDLIEAEKAAVPDVFAAFKAEFWDLQLSWVEAVLRSRDDFDRSTLNAVKAKAASIDVTRGLETIMSKAPEPEILKRKRSRPSDWWAAAPTTPQQPDEPPAKKRGGPSGADAVVKGMKDAPAAGNRGKATKGKEVARDSENRDEDELQEKPVRRGRSSDGREELLGGDGSSRVAKKAEVLKGKGAQEVNEDQSAPRKGRKAATAHDKEQVGDTAVEKPLAKRRGRPSAGALEEIAEAAGSSKQSNPQRRRRPWNTEAEKRAVTGIAVPAQNAANKHSRLPAAEHVVEAEVEEPDEDPIVQQKRPLQRSRADVNDPVDELVDSNFGEEKKKKRRSGVEILEAEALALTTTEDYAKGRPRPPTTKVPSTDDRERGRKRTRHSDVHSQDVRPAASSIVEKREKGRARTRLSDAELQGATMAGPSNTTKISRHRDQRVGVEVASSRLRHSGPNKDAKSVEKRTKSTKGSSVTEPSQTTKKWTRPSNGEAVERVILKPSEAHKKVSKNQSQEENQPRKRKGIEKHPESPHVKRRRIEKPLQQDPVTPEPEDAPVYQHLQAITRRVSRQTIEAKWEPLPSSCIERISQLLHDLQRPVVVRYNDERKKTQSSTALQMISRRLISKISKGLPFPQGTRNHREDDFDFEKILDHNRALEAQITPVLHANELLKTQVSKELALLESERERLAILEANARTTAASRSEAARRLHALLQPSQGTTETEGMKDDVGLSVTQVPRPLDLSIQGDEHLQALVQDLHGHVDSIQGNIRQVEGVSQAISKSKAAIQATLFNHLDSVQYDEVVLGSE</sequence>
<feature type="compositionally biased region" description="Basic and acidic residues" evidence="5">
    <location>
        <begin position="1132"/>
        <end position="1143"/>
    </location>
</feature>
<keyword evidence="3" id="KW-0268">Exocytosis</keyword>
<dbReference type="FunFam" id="1.10.357.70:FF:000005">
    <property type="entry name" value="Exocyst complex component Sec6"/>
    <property type="match status" value="1"/>
</dbReference>
<evidence type="ECO:0000256" key="4">
    <source>
        <dbReference type="SAM" id="Coils"/>
    </source>
</evidence>
<dbReference type="Gene3D" id="1.10.357.50">
    <property type="match status" value="1"/>
</dbReference>
<feature type="compositionally biased region" description="Low complexity" evidence="5">
    <location>
        <begin position="1025"/>
        <end position="1034"/>
    </location>
</feature>
<keyword evidence="7" id="KW-1185">Reference proteome</keyword>
<keyword evidence="4" id="KW-0175">Coiled coil</keyword>